<reference evidence="2 3" key="1">
    <citation type="submission" date="2023-12" db="EMBL/GenBank/DDBJ databases">
        <title>Whole-genome sequencing of halo(alkali)philic microorganisms from hypersaline lakes.</title>
        <authorList>
            <person name="Sorokin D.Y."/>
            <person name="Merkel A.Y."/>
            <person name="Messina E."/>
            <person name="Yakimov M."/>
        </authorList>
    </citation>
    <scope>NUCLEOTIDE SEQUENCE [LARGE SCALE GENOMIC DNA]</scope>
    <source>
        <strain evidence="2 3">AB-CW1</strain>
    </source>
</reference>
<feature type="signal peptide" evidence="1">
    <location>
        <begin position="1"/>
        <end position="21"/>
    </location>
</feature>
<name>A0AAP6JHN4_9GAMM</name>
<evidence type="ECO:0000313" key="3">
    <source>
        <dbReference type="Proteomes" id="UP001302316"/>
    </source>
</evidence>
<protein>
    <submittedName>
        <fullName evidence="2">DUF4852 domain-containing protein</fullName>
    </submittedName>
</protein>
<dbReference type="Proteomes" id="UP001302316">
    <property type="component" value="Unassembled WGS sequence"/>
</dbReference>
<dbReference type="RefSeq" id="WP_346053311.1">
    <property type="nucleotide sequence ID" value="NZ_JAYGII010000056.1"/>
</dbReference>
<feature type="chain" id="PRO_5043004636" evidence="1">
    <location>
        <begin position="22"/>
        <end position="248"/>
    </location>
</feature>
<dbReference type="Pfam" id="PF16144">
    <property type="entry name" value="DUF4852"/>
    <property type="match status" value="1"/>
</dbReference>
<keyword evidence="1" id="KW-0732">Signal</keyword>
<proteinExistence type="predicted"/>
<dbReference type="EMBL" id="JAYGII010000056">
    <property type="protein sequence ID" value="MEA5446782.1"/>
    <property type="molecule type" value="Genomic_DNA"/>
</dbReference>
<keyword evidence="3" id="KW-1185">Reference proteome</keyword>
<evidence type="ECO:0000256" key="1">
    <source>
        <dbReference type="SAM" id="SignalP"/>
    </source>
</evidence>
<accession>A0AAP6JHN4</accession>
<dbReference type="AlphaFoldDB" id="A0AAP6JHN4"/>
<sequence length="248" mass="29074">MRSLVLATVAFCVLFAGQAFALQPFQYEPAMKHWLSLSDYELQDEDKLARWYIRQHQRQVYNRYRNDEFEFRRRLEAAKTEGLSWLSDVNDSPYVMMVNISFGEYDFEREAFPIETRFGEGYYFYQSGSGVSAPFEKPDGAAHERLDELSSMVIMSFRNYEVMQDLYLPMSPEKAEAFVAERRNSRGTVNRSLRLRLVAEAREADLTDGIRHQFRTLQNVMRLRTDIQEAAIYPADGRLDNPLKEIEI</sequence>
<organism evidence="2 3">
    <name type="scientific">Natronospira elongata</name>
    <dbReference type="NCBI Taxonomy" id="3110268"/>
    <lineage>
        <taxon>Bacteria</taxon>
        <taxon>Pseudomonadati</taxon>
        <taxon>Pseudomonadota</taxon>
        <taxon>Gammaproteobacteria</taxon>
        <taxon>Natronospirales</taxon>
        <taxon>Natronospiraceae</taxon>
        <taxon>Natronospira</taxon>
    </lineage>
</organism>
<gene>
    <name evidence="2" type="ORF">VCB98_13225</name>
</gene>
<evidence type="ECO:0000313" key="2">
    <source>
        <dbReference type="EMBL" id="MEA5446782.1"/>
    </source>
</evidence>
<comment type="caution">
    <text evidence="2">The sequence shown here is derived from an EMBL/GenBank/DDBJ whole genome shotgun (WGS) entry which is preliminary data.</text>
</comment>
<dbReference type="InterPro" id="IPR032325">
    <property type="entry name" value="DUF4852"/>
</dbReference>